<protein>
    <submittedName>
        <fullName evidence="2">Uncharacterized protein</fullName>
    </submittedName>
</protein>
<organism evidence="2 3">
    <name type="scientific">Desulfomarina profundi</name>
    <dbReference type="NCBI Taxonomy" id="2772557"/>
    <lineage>
        <taxon>Bacteria</taxon>
        <taxon>Pseudomonadati</taxon>
        <taxon>Thermodesulfobacteriota</taxon>
        <taxon>Desulfobulbia</taxon>
        <taxon>Desulfobulbales</taxon>
        <taxon>Desulfobulbaceae</taxon>
        <taxon>Desulfomarina</taxon>
    </lineage>
</organism>
<keyword evidence="1" id="KW-0472">Membrane</keyword>
<dbReference type="EMBL" id="AP024086">
    <property type="protein sequence ID" value="BCL61507.1"/>
    <property type="molecule type" value="Genomic_DNA"/>
</dbReference>
<feature type="transmembrane region" description="Helical" evidence="1">
    <location>
        <begin position="266"/>
        <end position="287"/>
    </location>
</feature>
<dbReference type="KEGG" id="dbk:DGMP_22000"/>
<dbReference type="AlphaFoldDB" id="A0A8D5JMF2"/>
<gene>
    <name evidence="2" type="ORF">DGMP_22000</name>
</gene>
<name>A0A8D5JMF2_9BACT</name>
<feature type="transmembrane region" description="Helical" evidence="1">
    <location>
        <begin position="58"/>
        <end position="74"/>
    </location>
</feature>
<keyword evidence="3" id="KW-1185">Reference proteome</keyword>
<keyword evidence="1" id="KW-0812">Transmembrane</keyword>
<reference evidence="2" key="1">
    <citation type="submission" date="2020-09" db="EMBL/GenBank/DDBJ databases">
        <title>Desulfogranum mesoprofundum gen. nov., sp. nov., a novel mesophilic, sulfate-reducing chemolithoautotroph isolated from a deep-sea hydrothermal vent chimney in the Suiyo Seamount.</title>
        <authorList>
            <person name="Hashimoto Y."/>
            <person name="Nakagawa S."/>
        </authorList>
    </citation>
    <scope>NUCLEOTIDE SEQUENCE</scope>
    <source>
        <strain evidence="2">KT2</strain>
    </source>
</reference>
<sequence>MAHSRKKGSFANFLIPALMGLFLFVVLKYQDTKFFRSAMDFLFNPDAALALPPFWQKNRMGLTGCLILILVVYYRPTWQRYRKLIGLYRNNSKRKKKPDLPVVQASYLYRQDKALCLVTWLMDLCTRGLLILDYKKGNNPWSLSRGSHHSRTAFEQQLIDILLQHGEPIRLQAILSEPDPDVQEAATELYEDIKEKNSSAFMARQSSLPALFTLMGCIAEIPFYMASQGGEKPATLIITLFSAALFALPAYIISHELPVFFGDSKIIAYIKLAAATLFAIFGHWLLFSDWATHSYWSTALFPDILVMIAVMVRKIPLLPKNTILLSQLIGYAKHLSADDYSIREEDLPWSLGLGVHADISAHNFHYDNNEPPQWLNSSQDDVQTLIKLLHQTFAQQVSEAVYGKMNTKSRLSNRDNMWRH</sequence>
<proteinExistence type="predicted"/>
<accession>A0A8D5JMF2</accession>
<keyword evidence="1" id="KW-1133">Transmembrane helix</keyword>
<evidence type="ECO:0000256" key="1">
    <source>
        <dbReference type="SAM" id="Phobius"/>
    </source>
</evidence>
<feature type="transmembrane region" description="Helical" evidence="1">
    <location>
        <begin position="12"/>
        <end position="29"/>
    </location>
</feature>
<feature type="transmembrane region" description="Helical" evidence="1">
    <location>
        <begin position="233"/>
        <end position="254"/>
    </location>
</feature>
<evidence type="ECO:0000313" key="2">
    <source>
        <dbReference type="EMBL" id="BCL61507.1"/>
    </source>
</evidence>
<evidence type="ECO:0000313" key="3">
    <source>
        <dbReference type="Proteomes" id="UP000826725"/>
    </source>
</evidence>
<dbReference type="Proteomes" id="UP000826725">
    <property type="component" value="Chromosome"/>
</dbReference>
<feature type="transmembrane region" description="Helical" evidence="1">
    <location>
        <begin position="293"/>
        <end position="312"/>
    </location>
</feature>
<dbReference type="RefSeq" id="WP_228853954.1">
    <property type="nucleotide sequence ID" value="NZ_AP024086.1"/>
</dbReference>